<dbReference type="AlphaFoldDB" id="A0A2V4A339"/>
<dbReference type="RefSeq" id="WP_110358912.1">
    <property type="nucleotide sequence ID" value="NZ_QFLI01000001.1"/>
</dbReference>
<keyword evidence="10 12" id="KW-0704">Schiff base</keyword>
<keyword evidence="7 12" id="KW-0220">Diaminopimelate biosynthesis</keyword>
<dbReference type="GO" id="GO:0019877">
    <property type="term" value="P:diaminopimelate biosynthetic process"/>
    <property type="evidence" value="ECO:0007669"/>
    <property type="project" value="UniProtKB-UniRule"/>
</dbReference>
<evidence type="ECO:0000256" key="10">
    <source>
        <dbReference type="ARBA" id="ARBA00023270"/>
    </source>
</evidence>
<feature type="active site" description="Proton donor/acceptor" evidence="12 14">
    <location>
        <position position="138"/>
    </location>
</feature>
<evidence type="ECO:0000256" key="14">
    <source>
        <dbReference type="PIRSR" id="PIRSR001365-1"/>
    </source>
</evidence>
<comment type="function">
    <text evidence="1 12">Catalyzes the condensation of (S)-aspartate-beta-semialdehyde [(S)-ASA] and pyruvate to 4-hydroxy-tetrahydrodipicolinate (HTPA).</text>
</comment>
<feature type="site" description="L-lysine inhibitor binding" evidence="16">
    <location>
        <position position="88"/>
    </location>
</feature>
<feature type="site" description="L-lysine inhibitor binding" evidence="16">
    <location>
        <position position="84"/>
    </location>
</feature>
<organism evidence="17 18">
    <name type="scientific">Marinifilum breve</name>
    <dbReference type="NCBI Taxonomy" id="2184082"/>
    <lineage>
        <taxon>Bacteria</taxon>
        <taxon>Pseudomonadati</taxon>
        <taxon>Bacteroidota</taxon>
        <taxon>Bacteroidia</taxon>
        <taxon>Marinilabiliales</taxon>
        <taxon>Marinifilaceae</taxon>
    </lineage>
</organism>
<evidence type="ECO:0000256" key="13">
    <source>
        <dbReference type="PIRNR" id="PIRNR001365"/>
    </source>
</evidence>
<dbReference type="InterPro" id="IPR013785">
    <property type="entry name" value="Aldolase_TIM"/>
</dbReference>
<dbReference type="PRINTS" id="PR00146">
    <property type="entry name" value="DHPICSNTHASE"/>
</dbReference>
<dbReference type="UniPathway" id="UPA00034">
    <property type="reaction ID" value="UER00017"/>
</dbReference>
<comment type="pathway">
    <text evidence="2 12">Amino-acid biosynthesis; L-lysine biosynthesis via DAP pathway; (S)-tetrahydrodipicolinate from L-aspartate: step 3/4.</text>
</comment>
<dbReference type="SMART" id="SM01130">
    <property type="entry name" value="DHDPS"/>
    <property type="match status" value="1"/>
</dbReference>
<sequence length="297" mass="32511">MTLNKFEGTGIAIITPFLDNGDVDFDSLHKLVDFQITNGVNYLVVLGTTGEAAALSKEEKAAVINSVIETNNNRVPLVVGFGGNNTREVVAQINQFNSFDKIDAILSVAPYYNKPSQEGIFLHYKEIASASPVPVIIYNVPGRTSVNINADTTIRIANELNNVIAVKEASGNMEQIMQIIKNKPDHFMVISGDDALTYPMIQLGASGVISVIGNAFPNEFSTMVTQALERNNQALQTHYHFFDIIKGIFEEGNPAGVKALLHQKGIILNNLRLPLVPVSESLYKKLHNLKEEINSMA</sequence>
<feature type="binding site" evidence="12 15">
    <location>
        <position position="209"/>
    </location>
    <ligand>
        <name>pyruvate</name>
        <dbReference type="ChEBI" id="CHEBI:15361"/>
    </ligand>
</feature>
<evidence type="ECO:0000256" key="11">
    <source>
        <dbReference type="ARBA" id="ARBA00047836"/>
    </source>
</evidence>
<dbReference type="InterPro" id="IPR020625">
    <property type="entry name" value="Schiff_base-form_aldolases_AS"/>
</dbReference>
<evidence type="ECO:0000256" key="15">
    <source>
        <dbReference type="PIRSR" id="PIRSR001365-2"/>
    </source>
</evidence>
<dbReference type="Proteomes" id="UP000248079">
    <property type="component" value="Unassembled WGS sequence"/>
</dbReference>
<comment type="catalytic activity">
    <reaction evidence="11 12">
        <text>L-aspartate 4-semialdehyde + pyruvate = (2S,4S)-4-hydroxy-2,3,4,5-tetrahydrodipicolinate + H2O + H(+)</text>
        <dbReference type="Rhea" id="RHEA:34171"/>
        <dbReference type="ChEBI" id="CHEBI:15361"/>
        <dbReference type="ChEBI" id="CHEBI:15377"/>
        <dbReference type="ChEBI" id="CHEBI:15378"/>
        <dbReference type="ChEBI" id="CHEBI:67139"/>
        <dbReference type="ChEBI" id="CHEBI:537519"/>
        <dbReference type="EC" id="4.3.3.7"/>
    </reaction>
</comment>
<evidence type="ECO:0000256" key="3">
    <source>
        <dbReference type="ARBA" id="ARBA00007592"/>
    </source>
</evidence>
<comment type="subcellular location">
    <subcellularLocation>
        <location evidence="12">Cytoplasm</location>
    </subcellularLocation>
</comment>
<dbReference type="Pfam" id="PF00701">
    <property type="entry name" value="DHDPS"/>
    <property type="match status" value="1"/>
</dbReference>
<dbReference type="Gene3D" id="3.20.20.70">
    <property type="entry name" value="Aldolase class I"/>
    <property type="match status" value="1"/>
</dbReference>
<dbReference type="PIRSF" id="PIRSF001365">
    <property type="entry name" value="DHDPS"/>
    <property type="match status" value="1"/>
</dbReference>
<evidence type="ECO:0000256" key="7">
    <source>
        <dbReference type="ARBA" id="ARBA00022915"/>
    </source>
</evidence>
<evidence type="ECO:0000256" key="4">
    <source>
        <dbReference type="ARBA" id="ARBA00012086"/>
    </source>
</evidence>
<dbReference type="PROSITE" id="PS00666">
    <property type="entry name" value="DHDPS_2"/>
    <property type="match status" value="1"/>
</dbReference>
<dbReference type="InterPro" id="IPR002220">
    <property type="entry name" value="DapA-like"/>
</dbReference>
<reference evidence="17 18" key="1">
    <citation type="submission" date="2018-05" db="EMBL/GenBank/DDBJ databases">
        <title>Marinifilum breve JC075T sp. nov., a marine bacterium isolated from Yongle Blue Hole in the South China Sea.</title>
        <authorList>
            <person name="Fu T."/>
        </authorList>
    </citation>
    <scope>NUCLEOTIDE SEQUENCE [LARGE SCALE GENOMIC DNA]</scope>
    <source>
        <strain evidence="17 18">JC075</strain>
    </source>
</reference>
<evidence type="ECO:0000256" key="8">
    <source>
        <dbReference type="ARBA" id="ARBA00023154"/>
    </source>
</evidence>
<dbReference type="EMBL" id="QFLI01000001">
    <property type="protein sequence ID" value="PXY02753.1"/>
    <property type="molecule type" value="Genomic_DNA"/>
</dbReference>
<evidence type="ECO:0000256" key="9">
    <source>
        <dbReference type="ARBA" id="ARBA00023239"/>
    </source>
</evidence>
<proteinExistence type="inferred from homology"/>
<evidence type="ECO:0000313" key="18">
    <source>
        <dbReference type="Proteomes" id="UP000248079"/>
    </source>
</evidence>
<feature type="active site" description="Schiff-base intermediate with substrate" evidence="12 14">
    <location>
        <position position="167"/>
    </location>
</feature>
<comment type="similarity">
    <text evidence="3 12 13">Belongs to the DapA family.</text>
</comment>
<dbReference type="PANTHER" id="PTHR12128:SF66">
    <property type="entry name" value="4-HYDROXY-2-OXOGLUTARATE ALDOLASE, MITOCHONDRIAL"/>
    <property type="match status" value="1"/>
</dbReference>
<dbReference type="GO" id="GO:0005829">
    <property type="term" value="C:cytosol"/>
    <property type="evidence" value="ECO:0007669"/>
    <property type="project" value="TreeGrafter"/>
</dbReference>
<evidence type="ECO:0000256" key="12">
    <source>
        <dbReference type="HAMAP-Rule" id="MF_00418"/>
    </source>
</evidence>
<dbReference type="CDD" id="cd00950">
    <property type="entry name" value="DHDPS"/>
    <property type="match status" value="1"/>
</dbReference>
<feature type="site" description="L-lysine inhibitor binding" evidence="16">
    <location>
        <position position="111"/>
    </location>
</feature>
<comment type="caution">
    <text evidence="17">The sequence shown here is derived from an EMBL/GenBank/DDBJ whole genome shotgun (WGS) entry which is preliminary data.</text>
</comment>
<feature type="site" description="Part of a proton relay during catalysis" evidence="12 16">
    <location>
        <position position="112"/>
    </location>
</feature>
<keyword evidence="6 12" id="KW-0028">Amino-acid biosynthesis</keyword>
<evidence type="ECO:0000256" key="5">
    <source>
        <dbReference type="ARBA" id="ARBA00022490"/>
    </source>
</evidence>
<dbReference type="HAMAP" id="MF_00418">
    <property type="entry name" value="DapA"/>
    <property type="match status" value="1"/>
</dbReference>
<comment type="caution">
    <text evidence="12">Was originally thought to be a dihydrodipicolinate synthase (DHDPS), catalyzing the condensation of (S)-aspartate-beta-semialdehyde [(S)-ASA] and pyruvate to dihydrodipicolinate (DHDP). However, it was shown in E.coli that the product of the enzymatic reaction is not dihydrodipicolinate but in fact (4S)-4-hydroxy-2,3,4,5-tetrahydro-(2S)-dipicolinic acid (HTPA), and that the consecutive dehydration reaction leading to DHDP is not spontaneous but catalyzed by DapB.</text>
</comment>
<keyword evidence="5 12" id="KW-0963">Cytoplasm</keyword>
<dbReference type="NCBIfam" id="TIGR00674">
    <property type="entry name" value="dapA"/>
    <property type="match status" value="1"/>
</dbReference>
<accession>A0A2V4A339</accession>
<feature type="binding site" evidence="12 15">
    <location>
        <position position="49"/>
    </location>
    <ligand>
        <name>pyruvate</name>
        <dbReference type="ChEBI" id="CHEBI:15361"/>
    </ligand>
</feature>
<keyword evidence="18" id="KW-1185">Reference proteome</keyword>
<name>A0A2V4A339_9BACT</name>
<feature type="site" description="Part of a proton relay during catalysis" evidence="12 16">
    <location>
        <position position="48"/>
    </location>
</feature>
<dbReference type="EC" id="4.3.3.7" evidence="4 12"/>
<dbReference type="GO" id="GO:0009089">
    <property type="term" value="P:lysine biosynthetic process via diaminopimelate"/>
    <property type="evidence" value="ECO:0007669"/>
    <property type="project" value="UniProtKB-UniRule"/>
</dbReference>
<gene>
    <name evidence="12" type="primary">dapA</name>
    <name evidence="17" type="ORF">DF185_01265</name>
</gene>
<keyword evidence="9 12" id="KW-0456">Lyase</keyword>
<protein>
    <recommendedName>
        <fullName evidence="4 12">4-hydroxy-tetrahydrodipicolinate synthase</fullName>
        <shortName evidence="12">HTPA synthase</shortName>
        <ecNumber evidence="4 12">4.3.3.7</ecNumber>
    </recommendedName>
</protein>
<evidence type="ECO:0000313" key="17">
    <source>
        <dbReference type="EMBL" id="PXY02753.1"/>
    </source>
</evidence>
<dbReference type="GO" id="GO:0008840">
    <property type="term" value="F:4-hydroxy-tetrahydrodipicolinate synthase activity"/>
    <property type="evidence" value="ECO:0007669"/>
    <property type="project" value="UniProtKB-UniRule"/>
</dbReference>
<evidence type="ECO:0000256" key="2">
    <source>
        <dbReference type="ARBA" id="ARBA00005120"/>
    </source>
</evidence>
<dbReference type="InterPro" id="IPR005263">
    <property type="entry name" value="DapA"/>
</dbReference>
<dbReference type="OrthoDB" id="9782828at2"/>
<evidence type="ECO:0000256" key="16">
    <source>
        <dbReference type="PIRSR" id="PIRSR001365-3"/>
    </source>
</evidence>
<feature type="site" description="L-lysine inhibitor binding; via carbonyl oxygen" evidence="16">
    <location>
        <position position="53"/>
    </location>
</feature>
<comment type="subunit">
    <text evidence="12">Homotetramer; dimer of dimers.</text>
</comment>
<evidence type="ECO:0000256" key="6">
    <source>
        <dbReference type="ARBA" id="ARBA00022605"/>
    </source>
</evidence>
<keyword evidence="8 12" id="KW-0457">Lysine biosynthesis</keyword>
<dbReference type="SUPFAM" id="SSF51569">
    <property type="entry name" value="Aldolase"/>
    <property type="match status" value="1"/>
</dbReference>
<evidence type="ECO:0000256" key="1">
    <source>
        <dbReference type="ARBA" id="ARBA00003294"/>
    </source>
</evidence>
<dbReference type="PANTHER" id="PTHR12128">
    <property type="entry name" value="DIHYDRODIPICOLINATE SYNTHASE"/>
    <property type="match status" value="1"/>
</dbReference>